<sequence>MKHSNLGKLLKTEREKRGWEQADLAAMLKRGQQTISRWEKGNSRPRQDDLLKLAKIFSGDEDVWLTIADYQPEAPDISLAPFLPIFNLTPENFELFSRDLVQAIHPTASVHRYGVPGNDQEGIDLYADHPDKKVFDYQCKRHKQFGPADIDEAVKTTTLKANKHYLLLTRRATADARKAIRKHKNWDLWDLEDVAAEIRRLPQDDALRIVDTYFPGWRKKFLGKDDPSPWLPPEDFFSPLMSKLKIFSHGWSFVGRKKEIESLQDFCKQDDLRAIILSGRGGIGKSRLLREWTSKLPRPTKVVFLSERIEVSPQDYGFLPKGPAYLVIDDVHDRADMLTILSSIARTRPEIKLVLSTRPYGVTRLQDEMVQSGVTFDRDQSINLDDLTVEDAKNLSEEILTAVNGDKNYAQRIAEITKDCPLATVVGSQLVGKGQIKPEVLNNDEEFRQQLMRSFRNIVAGQIGTSNPEAVRDLLNLISLIQPINSLDPHFQQLAEKLLGQKNDHILRNINALEDAGVLLKRGSKSRIVPDLLADYIRTDVSYDEKNSRPTGYADKVFDNAQNELATNLLVNISQLDWRLSSSGVQASLLAEVWANLKEQFRKAKIYERSSILTALEKIAYYQPEQVLEFVRIALEEPIDEIEDQYKQYSFTDPSYRVVTEKIAPVLKYVAYHQDYLHEALELLRRLAGQDKRTTNPHPNHPLRVLQDIASIEPGKPVVYNQAVADQVISWLNDVPSPNFSPFDVLDQLLQTEGHTSETKGITITMKAFKVRPEAVAGLRKQVIDAAFDEVTTKPLKEGLRAMKSISAALSFPRGLLGQQITSSDVAAWEPGILEILTKLEGVVTDKKIDPYIATEVRSAVSWHSTYSKTSTKVAAKKVLATIPTTLPYEVSRAIVDGWGWTFEREGENYKRDEAALIKWRDKLAKRLVSKYKEDFPSLTRFIEERIETIRNSSTSRHPEPGYFISALMEVSADYASFLGDYLLDKPDSPLAQWLNAVIFATAKTDNNRAIKLMQAAVKKKNETLTQCVARTIGWVLYDKPISDQEIELLRQLAQSEDAWVRKSIVRAVQRFSPEQKQLALEILLSIKIIDSKEVADEVLGEFDDKHGKFKVGDLSNEQLKILLASLIECKSIDDYHIELFLNKLSLAKPKETAKLLMNRVEFKEANPELKEYDPIPFSWNRNEPIRFNEAKEYEWLLREIRDWATVKTDSWIRFHYGSDLFKLVSAGFDEVTLKVLDEWTSSSDERQLIAAATLLGEAPRNFVWDKQQFITKILDHAQKFGDKCYRRIASALHSSVLQGGKSGTPGQPFPEDIEQRDKAYEMMQKLPAGSPTHRFYKSLYEEAVSEIDRHTNEDFEFE</sequence>
<dbReference type="Pfam" id="PF04471">
    <property type="entry name" value="Mrr_cat"/>
    <property type="match status" value="1"/>
</dbReference>
<dbReference type="PROSITE" id="PS50943">
    <property type="entry name" value="HTH_CROC1"/>
    <property type="match status" value="1"/>
</dbReference>
<dbReference type="Gene3D" id="3.40.50.300">
    <property type="entry name" value="P-loop containing nucleotide triphosphate hydrolases"/>
    <property type="match status" value="1"/>
</dbReference>
<dbReference type="SUPFAM" id="SSF52540">
    <property type="entry name" value="P-loop containing nucleoside triphosphate hydrolases"/>
    <property type="match status" value="1"/>
</dbReference>
<proteinExistence type="predicted"/>
<dbReference type="InterPro" id="IPR016024">
    <property type="entry name" value="ARM-type_fold"/>
</dbReference>
<name>A0A0G1IQQ1_9BACT</name>
<dbReference type="SUPFAM" id="SSF47413">
    <property type="entry name" value="lambda repressor-like DNA-binding domains"/>
    <property type="match status" value="1"/>
</dbReference>
<dbReference type="InterPro" id="IPR010982">
    <property type="entry name" value="Lambda_DNA-bd_dom_sf"/>
</dbReference>
<evidence type="ECO:0000313" key="3">
    <source>
        <dbReference type="Proteomes" id="UP000033945"/>
    </source>
</evidence>
<dbReference type="GO" id="GO:0009307">
    <property type="term" value="P:DNA restriction-modification system"/>
    <property type="evidence" value="ECO:0007669"/>
    <property type="project" value="InterPro"/>
</dbReference>
<gene>
    <name evidence="2" type="ORF">UW55_C0030G0003</name>
</gene>
<dbReference type="InterPro" id="IPR001387">
    <property type="entry name" value="Cro/C1-type_HTH"/>
</dbReference>
<dbReference type="InterPro" id="IPR011989">
    <property type="entry name" value="ARM-like"/>
</dbReference>
<dbReference type="InterPro" id="IPR027417">
    <property type="entry name" value="P-loop_NTPase"/>
</dbReference>
<dbReference type="Proteomes" id="UP000033945">
    <property type="component" value="Unassembled WGS sequence"/>
</dbReference>
<dbReference type="GO" id="GO:0004519">
    <property type="term" value="F:endonuclease activity"/>
    <property type="evidence" value="ECO:0007669"/>
    <property type="project" value="InterPro"/>
</dbReference>
<dbReference type="Gene3D" id="1.25.10.10">
    <property type="entry name" value="Leucine-rich Repeat Variant"/>
    <property type="match status" value="1"/>
</dbReference>
<evidence type="ECO:0000259" key="1">
    <source>
        <dbReference type="PROSITE" id="PS50943"/>
    </source>
</evidence>
<dbReference type="Gene3D" id="1.10.260.40">
    <property type="entry name" value="lambda repressor-like DNA-binding domains"/>
    <property type="match status" value="1"/>
</dbReference>
<comment type="caution">
    <text evidence="2">The sequence shown here is derived from an EMBL/GenBank/DDBJ whole genome shotgun (WGS) entry which is preliminary data.</text>
</comment>
<dbReference type="GO" id="GO:0003677">
    <property type="term" value="F:DNA binding"/>
    <property type="evidence" value="ECO:0007669"/>
    <property type="project" value="InterPro"/>
</dbReference>
<organism evidence="2 3">
    <name type="scientific">Candidatus Giovannonibacteria bacterium GW2011_GWA2_44_26</name>
    <dbReference type="NCBI Taxonomy" id="1618648"/>
    <lineage>
        <taxon>Bacteria</taxon>
        <taxon>Candidatus Giovannoniibacteriota</taxon>
    </lineage>
</organism>
<dbReference type="InterPro" id="IPR007560">
    <property type="entry name" value="Restrct_endonuc_IV_Mrr"/>
</dbReference>
<feature type="domain" description="HTH cro/C1-type" evidence="1">
    <location>
        <begin position="10"/>
        <end position="64"/>
    </location>
</feature>
<dbReference type="SMART" id="SM00530">
    <property type="entry name" value="HTH_XRE"/>
    <property type="match status" value="1"/>
</dbReference>
<protein>
    <submittedName>
        <fullName evidence="2">Helix-turn-helix domain protein</fullName>
    </submittedName>
</protein>
<accession>A0A0G1IQQ1</accession>
<reference evidence="2 3" key="1">
    <citation type="journal article" date="2015" name="Nature">
        <title>rRNA introns, odd ribosomes, and small enigmatic genomes across a large radiation of phyla.</title>
        <authorList>
            <person name="Brown C.T."/>
            <person name="Hug L.A."/>
            <person name="Thomas B.C."/>
            <person name="Sharon I."/>
            <person name="Castelle C.J."/>
            <person name="Singh A."/>
            <person name="Wilkins M.J."/>
            <person name="Williams K.H."/>
            <person name="Banfield J.F."/>
        </authorList>
    </citation>
    <scope>NUCLEOTIDE SEQUENCE [LARGE SCALE GENOMIC DNA]</scope>
</reference>
<dbReference type="EMBL" id="LCIT01000030">
    <property type="protein sequence ID" value="KKT61485.1"/>
    <property type="molecule type" value="Genomic_DNA"/>
</dbReference>
<dbReference type="Pfam" id="PF01381">
    <property type="entry name" value="HTH_3"/>
    <property type="match status" value="1"/>
</dbReference>
<dbReference type="SUPFAM" id="SSF48371">
    <property type="entry name" value="ARM repeat"/>
    <property type="match status" value="1"/>
</dbReference>
<evidence type="ECO:0000313" key="2">
    <source>
        <dbReference type="EMBL" id="KKT61485.1"/>
    </source>
</evidence>
<dbReference type="CDD" id="cd00093">
    <property type="entry name" value="HTH_XRE"/>
    <property type="match status" value="1"/>
</dbReference>
<dbReference type="PATRIC" id="fig|1618648.3.peg.974"/>